<evidence type="ECO:0000256" key="1">
    <source>
        <dbReference type="ARBA" id="ARBA00009437"/>
    </source>
</evidence>
<name>A0A386UHI5_9RHOB</name>
<dbReference type="PROSITE" id="PS50931">
    <property type="entry name" value="HTH_LYSR"/>
    <property type="match status" value="1"/>
</dbReference>
<dbReference type="InterPro" id="IPR036388">
    <property type="entry name" value="WH-like_DNA-bd_sf"/>
</dbReference>
<evidence type="ECO:0000313" key="7">
    <source>
        <dbReference type="Proteomes" id="UP000272010"/>
    </source>
</evidence>
<feature type="domain" description="HTH lysR-type" evidence="5">
    <location>
        <begin position="4"/>
        <end position="61"/>
    </location>
</feature>
<dbReference type="Pfam" id="PF00126">
    <property type="entry name" value="HTH_1"/>
    <property type="match status" value="1"/>
</dbReference>
<dbReference type="Pfam" id="PF03466">
    <property type="entry name" value="LysR_substrate"/>
    <property type="match status" value="1"/>
</dbReference>
<evidence type="ECO:0000256" key="3">
    <source>
        <dbReference type="ARBA" id="ARBA00023125"/>
    </source>
</evidence>
<dbReference type="Gene3D" id="3.40.190.10">
    <property type="entry name" value="Periplasmic binding protein-like II"/>
    <property type="match status" value="2"/>
</dbReference>
<dbReference type="SUPFAM" id="SSF46785">
    <property type="entry name" value="Winged helix' DNA-binding domain"/>
    <property type="match status" value="1"/>
</dbReference>
<reference evidence="7" key="1">
    <citation type="submission" date="2018-07" db="EMBL/GenBank/DDBJ databases">
        <title>Genome Structure of the Opportunistic Pathogen Paracoccus yeei (Alphaproteobacteria) and Identification of Putative Virulence Factors.</title>
        <authorList>
            <person name="Lasek R."/>
            <person name="Szuplewska M."/>
            <person name="Mitura M."/>
            <person name="Decewicz P."/>
            <person name="Chmielowska C."/>
            <person name="Pawlot A."/>
            <person name="Sentkowska D."/>
            <person name="Czarnecki J."/>
            <person name="Bartosik D."/>
        </authorList>
    </citation>
    <scope>NUCLEOTIDE SEQUENCE [LARGE SCALE GENOMIC DNA]</scope>
    <source>
        <strain evidence="7">CCUG 32053</strain>
    </source>
</reference>
<accession>A0A386UHI5</accession>
<dbReference type="InterPro" id="IPR005119">
    <property type="entry name" value="LysR_subst-bd"/>
</dbReference>
<evidence type="ECO:0000256" key="4">
    <source>
        <dbReference type="ARBA" id="ARBA00023163"/>
    </source>
</evidence>
<keyword evidence="4" id="KW-0804">Transcription</keyword>
<keyword evidence="3" id="KW-0238">DNA-binding</keyword>
<dbReference type="EMBL" id="CP031078">
    <property type="protein sequence ID" value="AYE99905.1"/>
    <property type="molecule type" value="Genomic_DNA"/>
</dbReference>
<evidence type="ECO:0000259" key="5">
    <source>
        <dbReference type="PROSITE" id="PS50931"/>
    </source>
</evidence>
<dbReference type="RefSeq" id="WP_199722226.1">
    <property type="nucleotide sequence ID" value="NZ_CP031078.1"/>
</dbReference>
<organism evidence="6 7">
    <name type="scientific">Paracoccus yeei</name>
    <dbReference type="NCBI Taxonomy" id="147645"/>
    <lineage>
        <taxon>Bacteria</taxon>
        <taxon>Pseudomonadati</taxon>
        <taxon>Pseudomonadota</taxon>
        <taxon>Alphaproteobacteria</taxon>
        <taxon>Rhodobacterales</taxon>
        <taxon>Paracoccaceae</taxon>
        <taxon>Paracoccus</taxon>
    </lineage>
</organism>
<dbReference type="PRINTS" id="PR00039">
    <property type="entry name" value="HTHLYSR"/>
</dbReference>
<dbReference type="SUPFAM" id="SSF53850">
    <property type="entry name" value="Periplasmic binding protein-like II"/>
    <property type="match status" value="1"/>
</dbReference>
<protein>
    <submittedName>
        <fullName evidence="6">LysR family transcriptional regulator</fullName>
    </submittedName>
</protein>
<evidence type="ECO:0000256" key="2">
    <source>
        <dbReference type="ARBA" id="ARBA00023015"/>
    </source>
</evidence>
<dbReference type="GO" id="GO:0003677">
    <property type="term" value="F:DNA binding"/>
    <property type="evidence" value="ECO:0007669"/>
    <property type="project" value="UniProtKB-KW"/>
</dbReference>
<dbReference type="Proteomes" id="UP000272010">
    <property type="component" value="Chromosome"/>
</dbReference>
<sequence>MMRLDIESLRAFKAVLDHGSVTRAAKALNLTQSAVSHKITRLESRLGRPILMKGEHGMVPTSDGQGLLHYAERLISLHDEAAAHFQSSDLTGQIRLGATEDATSAELAKVLGRFGRVHPNVSLYARVAQSLMLNFWLSTGEIDMAILQTFTEDMEPDDIELWREDLIWVRSVDHPPQLGEIIPFVSFDSNSFYKLAAMRHLSAVGRTLRVVLECPGKEGVRAGIKSGFGIGLLGRSNLEEGLTELHSDLPAMPSVSHVLRSRAALPSRLERNFADAVLLEMKQDIGN</sequence>
<proteinExistence type="inferred from homology"/>
<dbReference type="InterPro" id="IPR036390">
    <property type="entry name" value="WH_DNA-bd_sf"/>
</dbReference>
<dbReference type="PANTHER" id="PTHR30579">
    <property type="entry name" value="TRANSCRIPTIONAL REGULATOR"/>
    <property type="match status" value="1"/>
</dbReference>
<keyword evidence="2" id="KW-0805">Transcription regulation</keyword>
<dbReference type="Gene3D" id="1.10.10.10">
    <property type="entry name" value="Winged helix-like DNA-binding domain superfamily/Winged helix DNA-binding domain"/>
    <property type="match status" value="1"/>
</dbReference>
<dbReference type="InterPro" id="IPR000847">
    <property type="entry name" value="LysR_HTH_N"/>
</dbReference>
<dbReference type="InterPro" id="IPR050176">
    <property type="entry name" value="LTTR"/>
</dbReference>
<gene>
    <name evidence="6" type="ORF">PY32053_00207</name>
</gene>
<dbReference type="AlphaFoldDB" id="A0A386UHI5"/>
<evidence type="ECO:0000313" key="6">
    <source>
        <dbReference type="EMBL" id="AYE99905.1"/>
    </source>
</evidence>
<dbReference type="PANTHER" id="PTHR30579:SF7">
    <property type="entry name" value="HTH-TYPE TRANSCRIPTIONAL REGULATOR LRHA-RELATED"/>
    <property type="match status" value="1"/>
</dbReference>
<comment type="similarity">
    <text evidence="1">Belongs to the LysR transcriptional regulatory family.</text>
</comment>
<dbReference type="GO" id="GO:0003700">
    <property type="term" value="F:DNA-binding transcription factor activity"/>
    <property type="evidence" value="ECO:0007669"/>
    <property type="project" value="InterPro"/>
</dbReference>